<feature type="non-terminal residue" evidence="1">
    <location>
        <position position="203"/>
    </location>
</feature>
<dbReference type="Proteomes" id="UP001295444">
    <property type="component" value="Chromosome 01"/>
</dbReference>
<sequence>PKSKNCYRFLCGKTKNPLSLLQTPVKLGGLGFPNVLMYHKAAVLEAAIKLHAPKNTLQWVDMENEYGTGNSAIHYMWTPKQLRDKSQALLPLTRTTIQVWDQLHRLQATDNKFLKWAPIEALQSISPWLSFKKWSALGITHITNLCSQRDIIPFPDLQTAYNLPPSFIFSYVQLKSIIQERVLLTTQTTDNPNTERLALYDRC</sequence>
<evidence type="ECO:0000313" key="1">
    <source>
        <dbReference type="EMBL" id="CAH2219799.1"/>
    </source>
</evidence>
<proteinExistence type="predicted"/>
<keyword evidence="2" id="KW-1185">Reference proteome</keyword>
<protein>
    <submittedName>
        <fullName evidence="1">Uncharacterized protein</fullName>
    </submittedName>
</protein>
<evidence type="ECO:0000313" key="2">
    <source>
        <dbReference type="Proteomes" id="UP001295444"/>
    </source>
</evidence>
<name>A0AAD1QZ37_PELCU</name>
<accession>A0AAD1QZ37</accession>
<reference evidence="1" key="1">
    <citation type="submission" date="2022-03" db="EMBL/GenBank/DDBJ databases">
        <authorList>
            <person name="Alioto T."/>
            <person name="Alioto T."/>
            <person name="Gomez Garrido J."/>
        </authorList>
    </citation>
    <scope>NUCLEOTIDE SEQUENCE</scope>
</reference>
<gene>
    <name evidence="1" type="ORF">PECUL_23A016795</name>
</gene>
<dbReference type="AlphaFoldDB" id="A0AAD1QZ37"/>
<organism evidence="1 2">
    <name type="scientific">Pelobates cultripes</name>
    <name type="common">Western spadefoot toad</name>
    <dbReference type="NCBI Taxonomy" id="61616"/>
    <lineage>
        <taxon>Eukaryota</taxon>
        <taxon>Metazoa</taxon>
        <taxon>Chordata</taxon>
        <taxon>Craniata</taxon>
        <taxon>Vertebrata</taxon>
        <taxon>Euteleostomi</taxon>
        <taxon>Amphibia</taxon>
        <taxon>Batrachia</taxon>
        <taxon>Anura</taxon>
        <taxon>Pelobatoidea</taxon>
        <taxon>Pelobatidae</taxon>
        <taxon>Pelobates</taxon>
    </lineage>
</organism>
<dbReference type="EMBL" id="OW240912">
    <property type="protein sequence ID" value="CAH2219799.1"/>
    <property type="molecule type" value="Genomic_DNA"/>
</dbReference>
<feature type="non-terminal residue" evidence="1">
    <location>
        <position position="1"/>
    </location>
</feature>